<dbReference type="InterPro" id="IPR026899">
    <property type="entry name" value="FKS1-like_dom1"/>
</dbReference>
<name>A0AAD8W3T6_LOLMU</name>
<keyword evidence="2" id="KW-0472">Membrane</keyword>
<dbReference type="PANTHER" id="PTHR12741">
    <property type="entry name" value="LYST-INTERACTING PROTEIN LIP5 DOPAMINE RESPONSIVE PROTEIN DRG-1"/>
    <property type="match status" value="1"/>
</dbReference>
<evidence type="ECO:0000313" key="5">
    <source>
        <dbReference type="Proteomes" id="UP001231189"/>
    </source>
</evidence>
<gene>
    <name evidence="4" type="ORF">QYE76_059958</name>
</gene>
<dbReference type="Pfam" id="PF04652">
    <property type="entry name" value="Vta1"/>
    <property type="match status" value="1"/>
</dbReference>
<organism evidence="4 5">
    <name type="scientific">Lolium multiflorum</name>
    <name type="common">Italian ryegrass</name>
    <name type="synonym">Lolium perenne subsp. multiflorum</name>
    <dbReference type="NCBI Taxonomy" id="4521"/>
    <lineage>
        <taxon>Eukaryota</taxon>
        <taxon>Viridiplantae</taxon>
        <taxon>Streptophyta</taxon>
        <taxon>Embryophyta</taxon>
        <taxon>Tracheophyta</taxon>
        <taxon>Spermatophyta</taxon>
        <taxon>Magnoliopsida</taxon>
        <taxon>Liliopsida</taxon>
        <taxon>Poales</taxon>
        <taxon>Poaceae</taxon>
        <taxon>BOP clade</taxon>
        <taxon>Pooideae</taxon>
        <taxon>Poodae</taxon>
        <taxon>Poeae</taxon>
        <taxon>Poeae Chloroplast Group 2 (Poeae type)</taxon>
        <taxon>Loliodinae</taxon>
        <taxon>Loliinae</taxon>
        <taxon>Lolium</taxon>
    </lineage>
</organism>
<comment type="subcellular location">
    <subcellularLocation>
        <location evidence="1">Endomembrane system</location>
    </subcellularLocation>
</comment>
<dbReference type="InterPro" id="IPR039431">
    <property type="entry name" value="Vta1/CALS_N"/>
</dbReference>
<proteinExistence type="predicted"/>
<evidence type="ECO:0000256" key="2">
    <source>
        <dbReference type="ARBA" id="ARBA00023136"/>
    </source>
</evidence>
<dbReference type="InterPro" id="IPR023175">
    <property type="entry name" value="Vta1/CALS_N_sf"/>
</dbReference>
<evidence type="ECO:0000313" key="4">
    <source>
        <dbReference type="EMBL" id="KAK1642153.1"/>
    </source>
</evidence>
<dbReference type="GO" id="GO:0046527">
    <property type="term" value="F:glucosyltransferase activity"/>
    <property type="evidence" value="ECO:0007669"/>
    <property type="project" value="TreeGrafter"/>
</dbReference>
<dbReference type="GO" id="GO:0005886">
    <property type="term" value="C:plasma membrane"/>
    <property type="evidence" value="ECO:0007669"/>
    <property type="project" value="TreeGrafter"/>
</dbReference>
<sequence length="358" mass="41152">MPMSSGGGTSNPRRAYFSMPREKYPDEDGDGIIEDTELVPPTSLAPIVPILRAADEIQADNPRVAYLCRLVAWEKARAIDPAASVRGVGRFQARLVQRLEKEKMETQRRLASTDAKEVQRFYERYCNKQIEEGVQMRKPDGIATYYQTASVLFDVLKSVTPEKFRPQFVKYGKTLEKEKASLHYNILPLNISGPTQPVMDIPEIKAAVELLRSVQNLPQPRPSPASVPEEIDEPIIRDLLDLLWQTFGFQKSNVENQKEHLILLLANIEMSEGSDFHQVEKYDCTIHMNVVNHLMSKIFQNYISWCRYLKLESNIKIPITATTQQPELLYIGLYLLIWGEASNVRFMPEYLCYIFHHF</sequence>
<dbReference type="AlphaFoldDB" id="A0AAD8W3T6"/>
<keyword evidence="5" id="KW-1185">Reference proteome</keyword>
<accession>A0AAD8W3T6</accession>
<comment type="caution">
    <text evidence="4">The sequence shown here is derived from an EMBL/GenBank/DDBJ whole genome shotgun (WGS) entry which is preliminary data.</text>
</comment>
<dbReference type="GO" id="GO:0012505">
    <property type="term" value="C:endomembrane system"/>
    <property type="evidence" value="ECO:0007669"/>
    <property type="project" value="UniProtKB-SubCell"/>
</dbReference>
<feature type="domain" description="1,3-beta-glucan synthase component FKS1-like" evidence="3">
    <location>
        <begin position="325"/>
        <end position="358"/>
    </location>
</feature>
<evidence type="ECO:0000256" key="1">
    <source>
        <dbReference type="ARBA" id="ARBA00004308"/>
    </source>
</evidence>
<dbReference type="Pfam" id="PF14288">
    <property type="entry name" value="FKS1_dom1"/>
    <property type="match status" value="1"/>
</dbReference>
<protein>
    <recommendedName>
        <fullName evidence="3">1,3-beta-glucan synthase component FKS1-like domain-containing protein</fullName>
    </recommendedName>
</protein>
<dbReference type="EMBL" id="JAUUTY010000004">
    <property type="protein sequence ID" value="KAK1642153.1"/>
    <property type="molecule type" value="Genomic_DNA"/>
</dbReference>
<dbReference type="PANTHER" id="PTHR12741:SF16">
    <property type="entry name" value="CALLOSE SYNTHASE 7"/>
    <property type="match status" value="1"/>
</dbReference>
<dbReference type="Gene3D" id="1.25.40.270">
    <property type="entry name" value="Vacuolar protein sorting-associated protein vta1"/>
    <property type="match status" value="1"/>
</dbReference>
<reference evidence="4" key="1">
    <citation type="submission" date="2023-07" db="EMBL/GenBank/DDBJ databases">
        <title>A chromosome-level genome assembly of Lolium multiflorum.</title>
        <authorList>
            <person name="Chen Y."/>
            <person name="Copetti D."/>
            <person name="Kolliker R."/>
            <person name="Studer B."/>
        </authorList>
    </citation>
    <scope>NUCLEOTIDE SEQUENCE</scope>
    <source>
        <strain evidence="4">02402/16</strain>
        <tissue evidence="4">Leaf</tissue>
    </source>
</reference>
<dbReference type="SMART" id="SM01205">
    <property type="entry name" value="FKS1_dom1"/>
    <property type="match status" value="1"/>
</dbReference>
<dbReference type="Proteomes" id="UP001231189">
    <property type="component" value="Unassembled WGS sequence"/>
</dbReference>
<evidence type="ECO:0000259" key="3">
    <source>
        <dbReference type="SMART" id="SM01205"/>
    </source>
</evidence>